<feature type="region of interest" description="Disordered" evidence="1">
    <location>
        <begin position="1"/>
        <end position="35"/>
    </location>
</feature>
<dbReference type="AlphaFoldDB" id="A0A5N5FLK3"/>
<feature type="region of interest" description="Disordered" evidence="1">
    <location>
        <begin position="55"/>
        <end position="75"/>
    </location>
</feature>
<organism evidence="2 3">
    <name type="scientific">Pyrus ussuriensis x Pyrus communis</name>
    <dbReference type="NCBI Taxonomy" id="2448454"/>
    <lineage>
        <taxon>Eukaryota</taxon>
        <taxon>Viridiplantae</taxon>
        <taxon>Streptophyta</taxon>
        <taxon>Embryophyta</taxon>
        <taxon>Tracheophyta</taxon>
        <taxon>Spermatophyta</taxon>
        <taxon>Magnoliopsida</taxon>
        <taxon>eudicotyledons</taxon>
        <taxon>Gunneridae</taxon>
        <taxon>Pentapetalae</taxon>
        <taxon>rosids</taxon>
        <taxon>fabids</taxon>
        <taxon>Rosales</taxon>
        <taxon>Rosaceae</taxon>
        <taxon>Amygdaloideae</taxon>
        <taxon>Maleae</taxon>
        <taxon>Pyrus</taxon>
    </lineage>
</organism>
<dbReference type="EMBL" id="SMOL01000693">
    <property type="protein sequence ID" value="KAB2603747.1"/>
    <property type="molecule type" value="Genomic_DNA"/>
</dbReference>
<gene>
    <name evidence="2" type="ORF">D8674_039811</name>
</gene>
<reference evidence="2 3" key="1">
    <citation type="submission" date="2019-09" db="EMBL/GenBank/DDBJ databases">
        <authorList>
            <person name="Ou C."/>
        </authorList>
    </citation>
    <scope>NUCLEOTIDE SEQUENCE [LARGE SCALE GENOMIC DNA]</scope>
    <source>
        <strain evidence="2">S2</strain>
        <tissue evidence="2">Leaf</tissue>
    </source>
</reference>
<evidence type="ECO:0000313" key="2">
    <source>
        <dbReference type="EMBL" id="KAB2603747.1"/>
    </source>
</evidence>
<sequence length="103" mass="11073">MRCGKRGRRSSRIERFFLDAPKDAPPQSELLKKTPSHNRTKILYNAFVGVSKTSLKARREPRQTPVGVAGNSSDSGRVGSFVVPSACSGLQTPVGVADSADQT</sequence>
<feature type="compositionally biased region" description="Basic and acidic residues" evidence="1">
    <location>
        <begin position="11"/>
        <end position="22"/>
    </location>
</feature>
<feature type="compositionally biased region" description="Basic residues" evidence="1">
    <location>
        <begin position="1"/>
        <end position="10"/>
    </location>
</feature>
<reference evidence="2 3" key="2">
    <citation type="submission" date="2019-11" db="EMBL/GenBank/DDBJ databases">
        <title>A de novo genome assembly of a pear dwarfing rootstock.</title>
        <authorList>
            <person name="Wang F."/>
            <person name="Wang J."/>
            <person name="Li S."/>
            <person name="Zhang Y."/>
            <person name="Fang M."/>
            <person name="Ma L."/>
            <person name="Zhao Y."/>
            <person name="Jiang S."/>
        </authorList>
    </citation>
    <scope>NUCLEOTIDE SEQUENCE [LARGE SCALE GENOMIC DNA]</scope>
    <source>
        <strain evidence="2">S2</strain>
        <tissue evidence="2">Leaf</tissue>
    </source>
</reference>
<accession>A0A5N5FLK3</accession>
<evidence type="ECO:0000256" key="1">
    <source>
        <dbReference type="SAM" id="MobiDB-lite"/>
    </source>
</evidence>
<dbReference type="Proteomes" id="UP000327157">
    <property type="component" value="Unassembled WGS sequence"/>
</dbReference>
<evidence type="ECO:0000313" key="3">
    <source>
        <dbReference type="Proteomes" id="UP000327157"/>
    </source>
</evidence>
<proteinExistence type="predicted"/>
<name>A0A5N5FLK3_9ROSA</name>
<protein>
    <submittedName>
        <fullName evidence="2">Uncharacterized protein</fullName>
    </submittedName>
</protein>
<keyword evidence="3" id="KW-1185">Reference proteome</keyword>
<comment type="caution">
    <text evidence="2">The sequence shown here is derived from an EMBL/GenBank/DDBJ whole genome shotgun (WGS) entry which is preliminary data.</text>
</comment>